<accession>B0TIC8</accession>
<organism evidence="4 5">
    <name type="scientific">Heliobacterium modesticaldum (strain ATCC 51547 / Ice1)</name>
    <dbReference type="NCBI Taxonomy" id="498761"/>
    <lineage>
        <taxon>Bacteria</taxon>
        <taxon>Bacillati</taxon>
        <taxon>Bacillota</taxon>
        <taxon>Clostridia</taxon>
        <taxon>Eubacteriales</taxon>
        <taxon>Heliobacteriaceae</taxon>
        <taxon>Heliomicrobium</taxon>
    </lineage>
</organism>
<feature type="domain" description="Alcohol dehydrogenase iron-type/glycerol dehydrogenase GldA" evidence="2">
    <location>
        <begin position="11"/>
        <end position="176"/>
    </location>
</feature>
<dbReference type="KEGG" id="hmo:HM1_1026"/>
<dbReference type="InterPro" id="IPR039697">
    <property type="entry name" value="Alcohol_dehydrogenase_Fe"/>
</dbReference>
<dbReference type="PANTHER" id="PTHR11496:SF83">
    <property type="entry name" value="HYDROXYACID-OXOACID TRANSHYDROGENASE, MITOCHONDRIAL"/>
    <property type="match status" value="1"/>
</dbReference>
<dbReference type="PROSITE" id="PS00913">
    <property type="entry name" value="ADH_IRON_1"/>
    <property type="match status" value="1"/>
</dbReference>
<dbReference type="FunFam" id="3.40.50.1970:FF:000003">
    <property type="entry name" value="Alcohol dehydrogenase, iron-containing"/>
    <property type="match status" value="1"/>
</dbReference>
<dbReference type="eggNOG" id="COG1454">
    <property type="taxonomic scope" value="Bacteria"/>
</dbReference>
<evidence type="ECO:0000259" key="3">
    <source>
        <dbReference type="Pfam" id="PF25137"/>
    </source>
</evidence>
<keyword evidence="1" id="KW-0560">Oxidoreductase</keyword>
<sequence>MFNKIVLGGQAIVTGRGSIGYMATLPAKKAFIVTGGRSMFANGIIPKIEAMLREKGCDTLVHGGIGANPDTAAVEAGVAQMRAFGPDLLVAVGGGSPLDAAKAMALFYEYPELDFANVLTRELPERRQKLTFVAAPSTSGTGSEVTKAAVITFREQNLKIGLKATAMIPDVAILDPDLTLTMPPNIVAETGMDALIHAVECYINRRMDAFMEPLARGAVEGIFANLPASYLDRSAESRENMHIYQCMAGLAFSHVGLGMAHGIAHAVGGQFGLGHGLINAIVLPQVLRFNRRDGEVNLRLKRLARSVGESDFVEAVERLKALLNIPASFREAGLAAQDFEAGFDELVDNAMKGSTRVNPVAVSKAEMALLLRTLYDGRA</sequence>
<name>B0TIC8_HELMI</name>
<protein>
    <submittedName>
        <fullName evidence="4">Butanol dehydrogenase, nadph-dependent, putative</fullName>
    </submittedName>
</protein>
<dbReference type="OrthoDB" id="9804734at2"/>
<evidence type="ECO:0000313" key="5">
    <source>
        <dbReference type="Proteomes" id="UP000008550"/>
    </source>
</evidence>
<dbReference type="AlphaFoldDB" id="B0TIC8"/>
<dbReference type="GO" id="GO:0046872">
    <property type="term" value="F:metal ion binding"/>
    <property type="evidence" value="ECO:0007669"/>
    <property type="project" value="InterPro"/>
</dbReference>
<dbReference type="GO" id="GO:0004022">
    <property type="term" value="F:alcohol dehydrogenase (NAD+) activity"/>
    <property type="evidence" value="ECO:0007669"/>
    <property type="project" value="TreeGrafter"/>
</dbReference>
<gene>
    <name evidence="4" type="ORF">HM1_1026</name>
</gene>
<dbReference type="HOGENOM" id="CLU_007207_0_0_9"/>
<evidence type="ECO:0000259" key="2">
    <source>
        <dbReference type="Pfam" id="PF00465"/>
    </source>
</evidence>
<dbReference type="SUPFAM" id="SSF56796">
    <property type="entry name" value="Dehydroquinate synthase-like"/>
    <property type="match status" value="1"/>
</dbReference>
<dbReference type="EMBL" id="CP000930">
    <property type="protein sequence ID" value="ABZ83548.1"/>
    <property type="molecule type" value="Genomic_DNA"/>
</dbReference>
<dbReference type="Gene3D" id="3.40.50.1970">
    <property type="match status" value="1"/>
</dbReference>
<dbReference type="InterPro" id="IPR034802">
    <property type="entry name" value="NADPH_BDH"/>
</dbReference>
<dbReference type="Gene3D" id="1.20.1090.10">
    <property type="entry name" value="Dehydroquinate synthase-like - alpha domain"/>
    <property type="match status" value="1"/>
</dbReference>
<feature type="domain" description="Fe-containing alcohol dehydrogenase-like C-terminal" evidence="3">
    <location>
        <begin position="188"/>
        <end position="374"/>
    </location>
</feature>
<dbReference type="PANTHER" id="PTHR11496">
    <property type="entry name" value="ALCOHOL DEHYDROGENASE"/>
    <property type="match status" value="1"/>
</dbReference>
<dbReference type="InterPro" id="IPR056798">
    <property type="entry name" value="ADH_Fe_C"/>
</dbReference>
<dbReference type="STRING" id="498761.HM1_1026"/>
<dbReference type="InterPro" id="IPR018211">
    <property type="entry name" value="ADH_Fe_CS"/>
</dbReference>
<evidence type="ECO:0000256" key="1">
    <source>
        <dbReference type="ARBA" id="ARBA00023002"/>
    </source>
</evidence>
<keyword evidence="5" id="KW-1185">Reference proteome</keyword>
<dbReference type="Pfam" id="PF25137">
    <property type="entry name" value="ADH_Fe_C"/>
    <property type="match status" value="1"/>
</dbReference>
<reference evidence="4 5" key="1">
    <citation type="journal article" date="2008" name="J. Bacteriol.">
        <title>The genome of Heliobacterium modesticaldum, a phototrophic representative of the Firmicutes containing the simplest photosynthetic apparatus.</title>
        <authorList>
            <person name="Sattley W.M."/>
            <person name="Madigan M.T."/>
            <person name="Swingley W.D."/>
            <person name="Cheung P.C."/>
            <person name="Clocksin K.M."/>
            <person name="Conrad A.L."/>
            <person name="Dejesa L.C."/>
            <person name="Honchak B.M."/>
            <person name="Jung D.O."/>
            <person name="Karbach L.E."/>
            <person name="Kurdoglu A."/>
            <person name="Lahiri S."/>
            <person name="Mastrian S.D."/>
            <person name="Page L.E."/>
            <person name="Taylor H.L."/>
            <person name="Wang Z.T."/>
            <person name="Raymond J."/>
            <person name="Chen M."/>
            <person name="Blankenship R.E."/>
            <person name="Touchman J.W."/>
        </authorList>
    </citation>
    <scope>NUCLEOTIDE SEQUENCE [LARGE SCALE GENOMIC DNA]</scope>
    <source>
        <strain evidence="5">ATCC 51547 / Ice1</strain>
    </source>
</reference>
<dbReference type="Proteomes" id="UP000008550">
    <property type="component" value="Chromosome"/>
</dbReference>
<dbReference type="Pfam" id="PF00465">
    <property type="entry name" value="Fe-ADH"/>
    <property type="match status" value="1"/>
</dbReference>
<dbReference type="CDD" id="cd08179">
    <property type="entry name" value="NADPH_BDH"/>
    <property type="match status" value="1"/>
</dbReference>
<evidence type="ECO:0000313" key="4">
    <source>
        <dbReference type="EMBL" id="ABZ83548.1"/>
    </source>
</evidence>
<dbReference type="InterPro" id="IPR001670">
    <property type="entry name" value="ADH_Fe/GldA"/>
</dbReference>
<dbReference type="RefSeq" id="WP_012282077.1">
    <property type="nucleotide sequence ID" value="NC_010337.2"/>
</dbReference>
<proteinExistence type="predicted"/>